<sequence>MSTEETRARLLQMREEARKLADAAEHAGDPEERQKLLGKSRRLRSRIEQESAMRGGDIYPSE</sequence>
<gene>
    <name evidence="2" type="ORF">OFY01_26190</name>
</gene>
<dbReference type="Pfam" id="PF19908">
    <property type="entry name" value="DUF6381"/>
    <property type="match status" value="1"/>
</dbReference>
<dbReference type="Proteomes" id="UP001163064">
    <property type="component" value="Unassembled WGS sequence"/>
</dbReference>
<protein>
    <submittedName>
        <fullName evidence="2">DUF6381 family protein</fullName>
    </submittedName>
</protein>
<dbReference type="RefSeq" id="WP_266603909.1">
    <property type="nucleotide sequence ID" value="NZ_JAPHNL010000296.1"/>
</dbReference>
<comment type="caution">
    <text evidence="2">The sequence shown here is derived from an EMBL/GenBank/DDBJ whole genome shotgun (WGS) entry which is preliminary data.</text>
</comment>
<keyword evidence="3" id="KW-1185">Reference proteome</keyword>
<feature type="region of interest" description="Disordered" evidence="1">
    <location>
        <begin position="19"/>
        <end position="62"/>
    </location>
</feature>
<dbReference type="EMBL" id="JAPHNL010000296">
    <property type="protein sequence ID" value="MCX3063186.1"/>
    <property type="molecule type" value="Genomic_DNA"/>
</dbReference>
<name>A0ABT3U1L6_9ACTN</name>
<organism evidence="2 3">
    <name type="scientific">Streptomyces beihaiensis</name>
    <dbReference type="NCBI Taxonomy" id="2984495"/>
    <lineage>
        <taxon>Bacteria</taxon>
        <taxon>Bacillati</taxon>
        <taxon>Actinomycetota</taxon>
        <taxon>Actinomycetes</taxon>
        <taxon>Kitasatosporales</taxon>
        <taxon>Streptomycetaceae</taxon>
        <taxon>Streptomyces</taxon>
    </lineage>
</organism>
<feature type="compositionally biased region" description="Basic and acidic residues" evidence="1">
    <location>
        <begin position="19"/>
        <end position="35"/>
    </location>
</feature>
<evidence type="ECO:0000313" key="3">
    <source>
        <dbReference type="Proteomes" id="UP001163064"/>
    </source>
</evidence>
<evidence type="ECO:0000256" key="1">
    <source>
        <dbReference type="SAM" id="MobiDB-lite"/>
    </source>
</evidence>
<proteinExistence type="predicted"/>
<dbReference type="InterPro" id="IPR045961">
    <property type="entry name" value="DUF6381"/>
</dbReference>
<reference evidence="2" key="1">
    <citation type="submission" date="2022-10" db="EMBL/GenBank/DDBJ databases">
        <title>Streptomyces beihaiensis sp. nov., a chitin degrading actinobacterium, isolated from shrimp pond soil.</title>
        <authorList>
            <person name="Xie J."/>
            <person name="Shen N."/>
        </authorList>
    </citation>
    <scope>NUCLEOTIDE SEQUENCE</scope>
    <source>
        <strain evidence="2">GXMU-J5</strain>
    </source>
</reference>
<accession>A0ABT3U1L6</accession>
<evidence type="ECO:0000313" key="2">
    <source>
        <dbReference type="EMBL" id="MCX3063186.1"/>
    </source>
</evidence>